<proteinExistence type="predicted"/>
<reference evidence="2" key="1">
    <citation type="submission" date="2022-02" db="EMBL/GenBank/DDBJ databases">
        <title>Towards deciphering the DNA virus diversity associated with rodent species in the families Cricetidae and Heteromyidae.</title>
        <authorList>
            <person name="Lund M."/>
            <person name="Larsen B.B."/>
            <person name="Gryseels S."/>
            <person name="Kraberger S."/>
            <person name="Rowsey D.M."/>
            <person name="Steger L."/>
            <person name="Yule K.M."/>
            <person name="Upham N.S."/>
            <person name="Worobey M."/>
            <person name="Van Doorslaer K."/>
            <person name="Varsani A."/>
        </authorList>
    </citation>
    <scope>NUCLEOTIDE SEQUENCE</scope>
    <source>
        <strain evidence="2">UA23Rod_1071</strain>
    </source>
</reference>
<organism evidence="2">
    <name type="scientific">Dipodfec virus UA23Rod_1071</name>
    <dbReference type="NCBI Taxonomy" id="2929326"/>
    <lineage>
        <taxon>Viruses</taxon>
        <taxon>Monodnaviria</taxon>
        <taxon>Sangervirae</taxon>
        <taxon>Phixviricota</taxon>
        <taxon>Malgrandaviricetes</taxon>
        <taxon>Petitvirales</taxon>
        <taxon>Microviridae</taxon>
    </lineage>
</organism>
<feature type="domain" description="Replication-associated protein ORF2/G2P" evidence="1">
    <location>
        <begin position="34"/>
        <end position="166"/>
    </location>
</feature>
<sequence length="331" mass="39742">MIEVPCGDCSGCRLDHAADWAGRCAMECKNWKNNFFVTFTYDNDHLPHTSDGRRTLKKKDFSNFMKRLRKATDGAEEWTNPITEKREKIIRFFACGEYGSKRGRPHYHAALFNLAIPDLKFYKENMHGDKLYTSEWLSKIWGQGFVIIGFLNYESASYIARYCQKKSYYKKSDEFWDKKWYKRWVWVDEHGRTTNEKNGVKQVKRLIRKDEKEEEFINMSRAVGLGRMHWEKVKESIIKNTCGRISIKTKKGIKHIKISRYFKKCWEKEDWESLEKYKYKEKLQAEENKKKILAETDYGEDSEEKNWATYLKTQEEIHNSRIRFLKRENMI</sequence>
<dbReference type="EMBL" id="OM869609">
    <property type="protein sequence ID" value="UPW41492.1"/>
    <property type="molecule type" value="Genomic_DNA"/>
</dbReference>
<dbReference type="Pfam" id="PF23343">
    <property type="entry name" value="REP_ORF2-G2P"/>
    <property type="match status" value="1"/>
</dbReference>
<dbReference type="InterPro" id="IPR056906">
    <property type="entry name" value="ORF2/G2P_dom"/>
</dbReference>
<accession>A0A976N1T9</accession>
<evidence type="ECO:0000259" key="1">
    <source>
        <dbReference type="Pfam" id="PF23343"/>
    </source>
</evidence>
<protein>
    <submittedName>
        <fullName evidence="2">Replication initiator protein</fullName>
    </submittedName>
</protein>
<name>A0A976N1T9_9VIRU</name>
<evidence type="ECO:0000313" key="2">
    <source>
        <dbReference type="EMBL" id="UPW41492.1"/>
    </source>
</evidence>